<organism evidence="1 2">
    <name type="scientific">Candidatus Sulfurimonas marisnigri</name>
    <dbReference type="NCBI Taxonomy" id="2740405"/>
    <lineage>
        <taxon>Bacteria</taxon>
        <taxon>Pseudomonadati</taxon>
        <taxon>Campylobacterota</taxon>
        <taxon>Epsilonproteobacteria</taxon>
        <taxon>Campylobacterales</taxon>
        <taxon>Sulfurimonadaceae</taxon>
        <taxon>Sulfurimonas</taxon>
    </lineage>
</organism>
<dbReference type="EMBL" id="CP054493">
    <property type="protein sequence ID" value="QOY53596.1"/>
    <property type="molecule type" value="Genomic_DNA"/>
</dbReference>
<dbReference type="KEGG" id="smas:HUE87_06625"/>
<gene>
    <name evidence="1" type="ORF">HUE87_06625</name>
</gene>
<dbReference type="Proteomes" id="UP000593836">
    <property type="component" value="Chromosome"/>
</dbReference>
<evidence type="ECO:0000313" key="2">
    <source>
        <dbReference type="Proteomes" id="UP000593836"/>
    </source>
</evidence>
<protein>
    <submittedName>
        <fullName evidence="1">Uncharacterized protein</fullName>
    </submittedName>
</protein>
<reference evidence="1 2" key="1">
    <citation type="submission" date="2020-05" db="EMBL/GenBank/DDBJ databases">
        <title>Sulfurimonas marisnigri, sp. nov., and Sulfurimonas baltica, sp. nov., manganese oxide reducing chemolithoautotrophs of the class Epsilonproteobacteria isolated from the pelagic redoxclines of the Black and Baltic Seas and emended description of the genus Sulfurimonas.</title>
        <authorList>
            <person name="Henkel J.V."/>
            <person name="Laudan C."/>
            <person name="Werner J."/>
            <person name="Neu T."/>
            <person name="Plewe S."/>
            <person name="Sproer C."/>
            <person name="Bunk B."/>
            <person name="Schulz-Vogt H.N."/>
        </authorList>
    </citation>
    <scope>NUCLEOTIDE SEQUENCE [LARGE SCALE GENOMIC DNA]</scope>
    <source>
        <strain evidence="1 2">SoZ1</strain>
    </source>
</reference>
<accession>A0A7S7LY59</accession>
<proteinExistence type="predicted"/>
<sequence length="108" mass="11991">MSENGFDEIYAYLKVVALKTQTFSVTSAGSSTEEASVELGFKVTESQKTKIEENMKESGCVDLTTYLVYVALHAVVTAVVEVRSTGSLDEMLKRITDSRNPSKRKRLF</sequence>
<name>A0A7S7LY59_9BACT</name>
<evidence type="ECO:0000313" key="1">
    <source>
        <dbReference type="EMBL" id="QOY53596.1"/>
    </source>
</evidence>
<dbReference type="AlphaFoldDB" id="A0A7S7LY59"/>
<keyword evidence="2" id="KW-1185">Reference proteome</keyword>
<dbReference type="RefSeq" id="WP_194365431.1">
    <property type="nucleotide sequence ID" value="NZ_CP054493.1"/>
</dbReference>